<dbReference type="Pfam" id="PF05119">
    <property type="entry name" value="Terminase_4"/>
    <property type="match status" value="1"/>
</dbReference>
<dbReference type="Proteomes" id="UP000248924">
    <property type="component" value="Unassembled WGS sequence"/>
</dbReference>
<evidence type="ECO:0000313" key="2">
    <source>
        <dbReference type="EMBL" id="PZG07897.1"/>
    </source>
</evidence>
<evidence type="ECO:0000313" key="3">
    <source>
        <dbReference type="Proteomes" id="UP000248924"/>
    </source>
</evidence>
<feature type="region of interest" description="Disordered" evidence="1">
    <location>
        <begin position="153"/>
        <end position="174"/>
    </location>
</feature>
<protein>
    <submittedName>
        <fullName evidence="2">Phage terminase small subunit P27 family</fullName>
    </submittedName>
</protein>
<proteinExistence type="predicted"/>
<feature type="region of interest" description="Disordered" evidence="1">
    <location>
        <begin position="1"/>
        <end position="51"/>
    </location>
</feature>
<reference evidence="2 3" key="1">
    <citation type="submission" date="2018-01" db="EMBL/GenBank/DDBJ databases">
        <title>Draft genome sequence of Jishengella sp. NA12.</title>
        <authorList>
            <person name="Sahin N."/>
            <person name="Ay H."/>
            <person name="Saygin H."/>
        </authorList>
    </citation>
    <scope>NUCLEOTIDE SEQUENCE [LARGE SCALE GENOMIC DNA]</scope>
    <source>
        <strain evidence="2 3">NA12</strain>
    </source>
</reference>
<name>A0A2W2EET1_9ACTN</name>
<sequence length="174" mass="18965">MTLAVSGEGVSTVGKRGPHPAPTALKLVKGTRADRVNTEEPVPSPSVEELEPPQWLTPEAVEFWEEYAPDLIRKGVLTAWDVEAFAVTCDAAARRRKAAKALEEEGEVIQAPVFDKNGKPTGFRISRNPWTVVLGQADRQLQSWAARFGLTPSDRAQLTGGDGRRDPHEDLLTG</sequence>
<evidence type="ECO:0000256" key="1">
    <source>
        <dbReference type="SAM" id="MobiDB-lite"/>
    </source>
</evidence>
<dbReference type="NCBIfam" id="TIGR01558">
    <property type="entry name" value="sm_term_P27"/>
    <property type="match status" value="1"/>
</dbReference>
<keyword evidence="3" id="KW-1185">Reference proteome</keyword>
<dbReference type="AlphaFoldDB" id="A0A2W2EET1"/>
<dbReference type="EMBL" id="POTY01000306">
    <property type="protein sequence ID" value="PZG07897.1"/>
    <property type="molecule type" value="Genomic_DNA"/>
</dbReference>
<feature type="compositionally biased region" description="Basic and acidic residues" evidence="1">
    <location>
        <begin position="162"/>
        <end position="174"/>
    </location>
</feature>
<accession>A0A2W2EET1</accession>
<gene>
    <name evidence="2" type="ORF">C1I95_30520</name>
</gene>
<comment type="caution">
    <text evidence="2">The sequence shown here is derived from an EMBL/GenBank/DDBJ whole genome shotgun (WGS) entry which is preliminary data.</text>
</comment>
<organism evidence="2 3">
    <name type="scientific">Micromonospora craterilacus</name>
    <dbReference type="NCBI Taxonomy" id="1655439"/>
    <lineage>
        <taxon>Bacteria</taxon>
        <taxon>Bacillati</taxon>
        <taxon>Actinomycetota</taxon>
        <taxon>Actinomycetes</taxon>
        <taxon>Micromonosporales</taxon>
        <taxon>Micromonosporaceae</taxon>
        <taxon>Micromonospora</taxon>
    </lineage>
</organism>
<dbReference type="InterPro" id="IPR006448">
    <property type="entry name" value="Phage_term_ssu_P27"/>
</dbReference>